<protein>
    <recommendedName>
        <fullName evidence="1">Helix-turn-helix domain-containing protein</fullName>
    </recommendedName>
</protein>
<dbReference type="AlphaFoldDB" id="A0A4P2QSJ1"/>
<gene>
    <name evidence="2" type="ORF">SOCE836_052910</name>
    <name evidence="3" type="ORF">SOCE836_053490</name>
</gene>
<evidence type="ECO:0000313" key="2">
    <source>
        <dbReference type="EMBL" id="AUX33137.1"/>
    </source>
</evidence>
<dbReference type="InterPro" id="IPR041657">
    <property type="entry name" value="HTH_17"/>
</dbReference>
<dbReference type="Proteomes" id="UP000295497">
    <property type="component" value="Chromosome"/>
</dbReference>
<dbReference type="RefSeq" id="WP_165374172.1">
    <property type="nucleotide sequence ID" value="NZ_CP012672.1"/>
</dbReference>
<organism evidence="3 4">
    <name type="scientific">Sorangium cellulosum</name>
    <name type="common">Polyangium cellulosum</name>
    <dbReference type="NCBI Taxonomy" id="56"/>
    <lineage>
        <taxon>Bacteria</taxon>
        <taxon>Pseudomonadati</taxon>
        <taxon>Myxococcota</taxon>
        <taxon>Polyangia</taxon>
        <taxon>Polyangiales</taxon>
        <taxon>Polyangiaceae</taxon>
        <taxon>Sorangium</taxon>
    </lineage>
</organism>
<reference evidence="3 4" key="1">
    <citation type="submission" date="2015-09" db="EMBL/GenBank/DDBJ databases">
        <title>Sorangium comparison.</title>
        <authorList>
            <person name="Zaburannyi N."/>
            <person name="Bunk B."/>
            <person name="Overmann J."/>
            <person name="Mueller R."/>
        </authorList>
    </citation>
    <scope>NUCLEOTIDE SEQUENCE [LARGE SCALE GENOMIC DNA]</scope>
    <source>
        <strain evidence="3 4">So ce836</strain>
    </source>
</reference>
<dbReference type="EMBL" id="CP012672">
    <property type="protein sequence ID" value="AUX33137.1"/>
    <property type="molecule type" value="Genomic_DNA"/>
</dbReference>
<accession>A0A4P2QSJ1</accession>
<evidence type="ECO:0000259" key="1">
    <source>
        <dbReference type="Pfam" id="PF12728"/>
    </source>
</evidence>
<evidence type="ECO:0000313" key="4">
    <source>
        <dbReference type="Proteomes" id="UP000295497"/>
    </source>
</evidence>
<evidence type="ECO:0000313" key="3">
    <source>
        <dbReference type="EMBL" id="AUX33195.1"/>
    </source>
</evidence>
<dbReference type="Pfam" id="PF12728">
    <property type="entry name" value="HTH_17"/>
    <property type="match status" value="1"/>
</dbReference>
<feature type="domain" description="Helix-turn-helix" evidence="1">
    <location>
        <begin position="100"/>
        <end position="145"/>
    </location>
</feature>
<proteinExistence type="predicted"/>
<dbReference type="EMBL" id="CP012672">
    <property type="protein sequence ID" value="AUX33195.1"/>
    <property type="molecule type" value="Genomic_DNA"/>
</dbReference>
<name>A0A4P2QSJ1_SORCE</name>
<sequence>MRAGPLEQDYGRLRVIQEYAGRDRHRAALALVECVPCSVRLRVRGKHLRSGKAESCGCLNRERVAAARAREALRRKAAAWFRGGGRKGEAMSGTEQKRELSVASAARRLGISDSATRQAITAGRLRARKDGGTWYVDAASVESFVVSNRGPKPREPRRPVIHEIDVQGLTREEVQELDAIAARMRAAKGARAA</sequence>